<reference evidence="3" key="1">
    <citation type="submission" date="2016-06" db="EMBL/GenBank/DDBJ databases">
        <title>Parallel loss of symbiosis genes in relatives of nitrogen-fixing non-legume Parasponia.</title>
        <authorList>
            <person name="Van Velzen R."/>
            <person name="Holmer R."/>
            <person name="Bu F."/>
            <person name="Rutten L."/>
            <person name="Van Zeijl A."/>
            <person name="Liu W."/>
            <person name="Santuari L."/>
            <person name="Cao Q."/>
            <person name="Sharma T."/>
            <person name="Shen D."/>
            <person name="Roswanjaya Y."/>
            <person name="Wardhani T."/>
            <person name="Kalhor M.S."/>
            <person name="Jansen J."/>
            <person name="Van den Hoogen J."/>
            <person name="Gungor B."/>
            <person name="Hartog M."/>
            <person name="Hontelez J."/>
            <person name="Verver J."/>
            <person name="Yang W.-C."/>
            <person name="Schijlen E."/>
            <person name="Repin R."/>
            <person name="Schilthuizen M."/>
            <person name="Schranz E."/>
            <person name="Heidstra R."/>
            <person name="Miyata K."/>
            <person name="Fedorova E."/>
            <person name="Kohlen W."/>
            <person name="Bisseling T."/>
            <person name="Smit S."/>
            <person name="Geurts R."/>
        </authorList>
    </citation>
    <scope>NUCLEOTIDE SEQUENCE [LARGE SCALE GENOMIC DNA]</scope>
    <source>
        <strain evidence="3">cv. WU1-14</strain>
    </source>
</reference>
<dbReference type="Proteomes" id="UP000237105">
    <property type="component" value="Unassembled WGS sequence"/>
</dbReference>
<keyword evidence="3" id="KW-1185">Reference proteome</keyword>
<gene>
    <name evidence="2" type="ORF">PanWU01x14_104730</name>
</gene>
<organism evidence="2 3">
    <name type="scientific">Parasponia andersonii</name>
    <name type="common">Sponia andersonii</name>
    <dbReference type="NCBI Taxonomy" id="3476"/>
    <lineage>
        <taxon>Eukaryota</taxon>
        <taxon>Viridiplantae</taxon>
        <taxon>Streptophyta</taxon>
        <taxon>Embryophyta</taxon>
        <taxon>Tracheophyta</taxon>
        <taxon>Spermatophyta</taxon>
        <taxon>Magnoliopsida</taxon>
        <taxon>eudicotyledons</taxon>
        <taxon>Gunneridae</taxon>
        <taxon>Pentapetalae</taxon>
        <taxon>rosids</taxon>
        <taxon>fabids</taxon>
        <taxon>Rosales</taxon>
        <taxon>Cannabaceae</taxon>
        <taxon>Parasponia</taxon>
    </lineage>
</organism>
<comment type="caution">
    <text evidence="2">The sequence shown here is derived from an EMBL/GenBank/DDBJ whole genome shotgun (WGS) entry which is preliminary data.</text>
</comment>
<evidence type="ECO:0000256" key="1">
    <source>
        <dbReference type="SAM" id="MobiDB-lite"/>
    </source>
</evidence>
<protein>
    <submittedName>
        <fullName evidence="2">Uncharacterized protein</fullName>
    </submittedName>
</protein>
<dbReference type="EMBL" id="JXTB01000073">
    <property type="protein sequence ID" value="PON67298.1"/>
    <property type="molecule type" value="Genomic_DNA"/>
</dbReference>
<sequence length="232" mass="26149">MGCPMLGPNPSQTLDGLGPVRFLPRQMGIGNLKGLPPEYSGKQLTAPVPDRAFNVILDRWPPPPPRLNLKLKIFRDSKDTWTVGEYLVSSSETCGPMVRTDPTVWRRLWEPVESEKKRAHILTPKGAPRKHDQVWMFVAMAEANRKADMAHEAVLGLKDEVVEVRRDNAHLEGLLASEAISGRREDFDEEVQQESRGQPPREVPTSSRSQVQGERQSQTRPLRARAAVEIRH</sequence>
<feature type="compositionally biased region" description="Polar residues" evidence="1">
    <location>
        <begin position="204"/>
        <end position="220"/>
    </location>
</feature>
<accession>A0A2P5D1Y2</accession>
<name>A0A2P5D1Y2_PARAD</name>
<feature type="region of interest" description="Disordered" evidence="1">
    <location>
        <begin position="186"/>
        <end position="232"/>
    </location>
</feature>
<evidence type="ECO:0000313" key="2">
    <source>
        <dbReference type="EMBL" id="PON67298.1"/>
    </source>
</evidence>
<evidence type="ECO:0000313" key="3">
    <source>
        <dbReference type="Proteomes" id="UP000237105"/>
    </source>
</evidence>
<dbReference type="AlphaFoldDB" id="A0A2P5D1Y2"/>
<proteinExistence type="predicted"/>